<evidence type="ECO:0000256" key="3">
    <source>
        <dbReference type="ARBA" id="ARBA00022485"/>
    </source>
</evidence>
<evidence type="ECO:0000256" key="6">
    <source>
        <dbReference type="ARBA" id="ARBA00022691"/>
    </source>
</evidence>
<dbReference type="Pfam" id="PF04055">
    <property type="entry name" value="Radical_SAM"/>
    <property type="match status" value="1"/>
</dbReference>
<dbReference type="SMART" id="SM00729">
    <property type="entry name" value="Elp3"/>
    <property type="match status" value="1"/>
</dbReference>
<dbReference type="GO" id="GO:0046872">
    <property type="term" value="F:metal ion binding"/>
    <property type="evidence" value="ECO:0007669"/>
    <property type="project" value="UniProtKB-KW"/>
</dbReference>
<evidence type="ECO:0000256" key="12">
    <source>
        <dbReference type="ARBA" id="ARBA00080698"/>
    </source>
</evidence>
<dbReference type="NCBIfam" id="TIGR00089">
    <property type="entry name" value="MiaB/RimO family radical SAM methylthiotransferase"/>
    <property type="match status" value="1"/>
</dbReference>
<keyword evidence="4" id="KW-0963">Cytoplasm</keyword>
<evidence type="ECO:0000259" key="15">
    <source>
        <dbReference type="PROSITE" id="PS51449"/>
    </source>
</evidence>
<dbReference type="Proteomes" id="UP000265926">
    <property type="component" value="Unassembled WGS sequence"/>
</dbReference>
<dbReference type="InterPro" id="IPR005839">
    <property type="entry name" value="Methylthiotransferase"/>
</dbReference>
<evidence type="ECO:0000256" key="9">
    <source>
        <dbReference type="ARBA" id="ARBA00023014"/>
    </source>
</evidence>
<dbReference type="AlphaFoldDB" id="A0A399T845"/>
<evidence type="ECO:0000256" key="7">
    <source>
        <dbReference type="ARBA" id="ARBA00022723"/>
    </source>
</evidence>
<dbReference type="EC" id="2.8.4.3" evidence="10"/>
<dbReference type="InterPro" id="IPR002792">
    <property type="entry name" value="TRAM_dom"/>
</dbReference>
<feature type="domain" description="MTTase N-terminal" evidence="15">
    <location>
        <begin position="1"/>
        <end position="113"/>
    </location>
</feature>
<dbReference type="CDD" id="cd01335">
    <property type="entry name" value="Radical_SAM"/>
    <property type="match status" value="1"/>
</dbReference>
<organism evidence="17 18">
    <name type="scientific">Maribellus luteus</name>
    <dbReference type="NCBI Taxonomy" id="2305463"/>
    <lineage>
        <taxon>Bacteria</taxon>
        <taxon>Pseudomonadati</taxon>
        <taxon>Bacteroidota</taxon>
        <taxon>Bacteroidia</taxon>
        <taxon>Marinilabiliales</taxon>
        <taxon>Prolixibacteraceae</taxon>
        <taxon>Maribellus</taxon>
    </lineage>
</organism>
<dbReference type="SUPFAM" id="SSF102114">
    <property type="entry name" value="Radical SAM enzymes"/>
    <property type="match status" value="1"/>
</dbReference>
<protein>
    <recommendedName>
        <fullName evidence="11">tRNA-2-methylthio-N(6)-dimethylallyladenosine synthase</fullName>
        <ecNumber evidence="10">2.8.4.3</ecNumber>
    </recommendedName>
    <alternativeName>
        <fullName evidence="13">(Dimethylallyl)adenosine tRNA methylthiotransferase MiaB</fullName>
    </alternativeName>
    <alternativeName>
        <fullName evidence="12">tRNA-i(6)A37 methylthiotransferase</fullName>
    </alternativeName>
</protein>
<dbReference type="GO" id="GO:0051539">
    <property type="term" value="F:4 iron, 4 sulfur cluster binding"/>
    <property type="evidence" value="ECO:0007669"/>
    <property type="project" value="UniProtKB-KW"/>
</dbReference>
<dbReference type="PANTHER" id="PTHR43020">
    <property type="entry name" value="CDK5 REGULATORY SUBUNIT-ASSOCIATED PROTEIN 1"/>
    <property type="match status" value="1"/>
</dbReference>
<comment type="function">
    <text evidence="2">Catalyzes the methylthiolation of N6-(dimethylallyl)adenosine (i(6)A), leading to the formation of 2-methylthio-N6-(dimethylallyl)adenosine (ms(2)i(6)A) at position 37 in tRNAs that read codons beginning with uridine.</text>
</comment>
<evidence type="ECO:0000256" key="4">
    <source>
        <dbReference type="ARBA" id="ARBA00022490"/>
    </source>
</evidence>
<evidence type="ECO:0000256" key="1">
    <source>
        <dbReference type="ARBA" id="ARBA00001966"/>
    </source>
</evidence>
<dbReference type="PANTHER" id="PTHR43020:SF2">
    <property type="entry name" value="MITOCHONDRIAL TRNA METHYLTHIOTRANSFERASE CDK5RAP1"/>
    <property type="match status" value="1"/>
</dbReference>
<feature type="domain" description="TRAM" evidence="14">
    <location>
        <begin position="378"/>
        <end position="441"/>
    </location>
</feature>
<evidence type="ECO:0000259" key="16">
    <source>
        <dbReference type="PROSITE" id="PS51918"/>
    </source>
</evidence>
<evidence type="ECO:0000259" key="14">
    <source>
        <dbReference type="PROSITE" id="PS50926"/>
    </source>
</evidence>
<dbReference type="PROSITE" id="PS51449">
    <property type="entry name" value="MTTASE_N"/>
    <property type="match status" value="1"/>
</dbReference>
<feature type="domain" description="Radical SAM core" evidence="16">
    <location>
        <begin position="140"/>
        <end position="375"/>
    </location>
</feature>
<keyword evidence="9" id="KW-0411">Iron-sulfur</keyword>
<evidence type="ECO:0000313" key="18">
    <source>
        <dbReference type="Proteomes" id="UP000265926"/>
    </source>
</evidence>
<keyword evidence="8" id="KW-0408">Iron</keyword>
<keyword evidence="6" id="KW-0949">S-adenosyl-L-methionine</keyword>
<dbReference type="InterPro" id="IPR058240">
    <property type="entry name" value="rSAM_sf"/>
</dbReference>
<dbReference type="NCBIfam" id="TIGR01574">
    <property type="entry name" value="miaB-methiolase"/>
    <property type="match status" value="1"/>
</dbReference>
<dbReference type="InterPro" id="IPR023404">
    <property type="entry name" value="rSAM_horseshoe"/>
</dbReference>
<keyword evidence="5 17" id="KW-0808">Transferase</keyword>
<accession>A0A399T845</accession>
<reference evidence="17 18" key="1">
    <citation type="submission" date="2018-08" db="EMBL/GenBank/DDBJ databases">
        <title>Pallidiluteibacterium maritimus gen. nov., sp. nov., isolated from coastal sediment.</title>
        <authorList>
            <person name="Zhou L.Y."/>
        </authorList>
    </citation>
    <scope>NUCLEOTIDE SEQUENCE [LARGE SCALE GENOMIC DNA]</scope>
    <source>
        <strain evidence="17 18">XSD2</strain>
    </source>
</reference>
<dbReference type="FunFam" id="3.80.30.20:FF:000001">
    <property type="entry name" value="tRNA-2-methylthio-N(6)-dimethylallyladenosine synthase 2"/>
    <property type="match status" value="1"/>
</dbReference>
<dbReference type="Gene3D" id="3.80.30.20">
    <property type="entry name" value="tm_1862 like domain"/>
    <property type="match status" value="1"/>
</dbReference>
<dbReference type="InterPro" id="IPR038135">
    <property type="entry name" value="Methylthiotransferase_N_sf"/>
</dbReference>
<evidence type="ECO:0000313" key="17">
    <source>
        <dbReference type="EMBL" id="RIJ50367.1"/>
    </source>
</evidence>
<evidence type="ECO:0000256" key="13">
    <source>
        <dbReference type="ARBA" id="ARBA00081141"/>
    </source>
</evidence>
<dbReference type="InterPro" id="IPR013848">
    <property type="entry name" value="Methylthiotransferase_N"/>
</dbReference>
<dbReference type="InterPro" id="IPR020612">
    <property type="entry name" value="Methylthiotransferase_CS"/>
</dbReference>
<keyword evidence="3" id="KW-0004">4Fe-4S</keyword>
<name>A0A399T845_9BACT</name>
<dbReference type="InterPro" id="IPR007197">
    <property type="entry name" value="rSAM"/>
</dbReference>
<dbReference type="Pfam" id="PF01938">
    <property type="entry name" value="TRAM"/>
    <property type="match status" value="1"/>
</dbReference>
<dbReference type="FunFam" id="3.40.50.12160:FF:000003">
    <property type="entry name" value="CDK5 regulatory subunit-associated protein 1"/>
    <property type="match status" value="1"/>
</dbReference>
<evidence type="ECO:0000256" key="2">
    <source>
        <dbReference type="ARBA" id="ARBA00003234"/>
    </source>
</evidence>
<dbReference type="SFLD" id="SFLDG01082">
    <property type="entry name" value="B12-binding_domain_containing"/>
    <property type="match status" value="1"/>
</dbReference>
<dbReference type="SFLD" id="SFLDS00029">
    <property type="entry name" value="Radical_SAM"/>
    <property type="match status" value="1"/>
</dbReference>
<dbReference type="SFLD" id="SFLDG01061">
    <property type="entry name" value="methylthiotransferase"/>
    <property type="match status" value="1"/>
</dbReference>
<dbReference type="GO" id="GO:0005829">
    <property type="term" value="C:cytosol"/>
    <property type="evidence" value="ECO:0007669"/>
    <property type="project" value="TreeGrafter"/>
</dbReference>
<evidence type="ECO:0000256" key="8">
    <source>
        <dbReference type="ARBA" id="ARBA00023004"/>
    </source>
</evidence>
<dbReference type="EMBL" id="QWGR01000001">
    <property type="protein sequence ID" value="RIJ50367.1"/>
    <property type="molecule type" value="Genomic_DNA"/>
</dbReference>
<dbReference type="PROSITE" id="PS51918">
    <property type="entry name" value="RADICAL_SAM"/>
    <property type="match status" value="1"/>
</dbReference>
<comment type="cofactor">
    <cofactor evidence="1">
        <name>[4Fe-4S] cluster</name>
        <dbReference type="ChEBI" id="CHEBI:49883"/>
    </cofactor>
</comment>
<dbReference type="PROSITE" id="PS50926">
    <property type="entry name" value="TRAM"/>
    <property type="match status" value="1"/>
</dbReference>
<dbReference type="PROSITE" id="PS01278">
    <property type="entry name" value="MTTASE_RADICAL"/>
    <property type="match status" value="1"/>
</dbReference>
<dbReference type="RefSeq" id="WP_119435838.1">
    <property type="nucleotide sequence ID" value="NZ_QWGR01000001.1"/>
</dbReference>
<keyword evidence="18" id="KW-1185">Reference proteome</keyword>
<dbReference type="Pfam" id="PF00919">
    <property type="entry name" value="UPF0004"/>
    <property type="match status" value="1"/>
</dbReference>
<dbReference type="OrthoDB" id="9805215at2"/>
<gene>
    <name evidence="17" type="primary">miaB</name>
    <name evidence="17" type="ORF">D1614_00045</name>
</gene>
<proteinExistence type="predicted"/>
<comment type="caution">
    <text evidence="17">The sequence shown here is derived from an EMBL/GenBank/DDBJ whole genome shotgun (WGS) entry which is preliminary data.</text>
</comment>
<dbReference type="GO" id="GO:0035597">
    <property type="term" value="F:tRNA-2-methylthio-N(6)-dimethylallyladenosine(37) synthase activity"/>
    <property type="evidence" value="ECO:0007669"/>
    <property type="project" value="UniProtKB-EC"/>
</dbReference>
<dbReference type="Gene3D" id="3.40.50.12160">
    <property type="entry name" value="Methylthiotransferase, N-terminal domain"/>
    <property type="match status" value="1"/>
</dbReference>
<evidence type="ECO:0000256" key="10">
    <source>
        <dbReference type="ARBA" id="ARBA00033765"/>
    </source>
</evidence>
<keyword evidence="7" id="KW-0479">Metal-binding</keyword>
<dbReference type="InterPro" id="IPR006638">
    <property type="entry name" value="Elp3/MiaA/NifB-like_rSAM"/>
</dbReference>
<evidence type="ECO:0000256" key="5">
    <source>
        <dbReference type="ARBA" id="ARBA00022679"/>
    </source>
</evidence>
<evidence type="ECO:0000256" key="11">
    <source>
        <dbReference type="ARBA" id="ARBA00068570"/>
    </source>
</evidence>
<sequence length="458" mass="52464">MKYHVITLGCQMNLSDGERVISVLDKAGYQWTDNEEEANLIGILACSVRQKAIDKVYSRIHKWNKWKNHKNLITFISGCILPDDHEKFLKLFDITFQMKDLPKLPEMISNYGITTPLHLKVGIDPHNENIEQFWDVKPNYQSNFEAFIPIQNGCDKFCSFCAVPYTRGREVSRPSRDIISEVALLAAQGYKSITLLGQNVNSYGLDKKGEEITFPQLLREIGELGKRLKKDFWVYFTSPHPRDMTDEVIEVIAEYPVLAKQIHLPMQSGDDKVLMRMNRKHNMEKYRHIVESIRRIIPQATLFTDIIVGFTGETDEQFDNTRKAMEEFKFNMSYTAIYSPRPGATSHRWDDDVALEEKKRRLHILTEELRKHNFPYNNSLVGKTVRVLVKGADRKEGFLSGHTEGKLIVRFAADDENLVGQFVDVKITSASDFSMEGELVEAGSLKSEVGIPKPVATV</sequence>